<proteinExistence type="predicted"/>
<comment type="caution">
    <text evidence="1">The sequence shown here is derived from an EMBL/GenBank/DDBJ whole genome shotgun (WGS) entry which is preliminary data.</text>
</comment>
<gene>
    <name evidence="1" type="ORF">MtrunA17_Chr7g0270261</name>
</gene>
<organism evidence="1">
    <name type="scientific">Medicago truncatula</name>
    <name type="common">Barrel medic</name>
    <name type="synonym">Medicago tribuloides</name>
    <dbReference type="NCBI Taxonomy" id="3880"/>
    <lineage>
        <taxon>Eukaryota</taxon>
        <taxon>Viridiplantae</taxon>
        <taxon>Streptophyta</taxon>
        <taxon>Embryophyta</taxon>
        <taxon>Tracheophyta</taxon>
        <taxon>Spermatophyta</taxon>
        <taxon>Magnoliopsida</taxon>
        <taxon>eudicotyledons</taxon>
        <taxon>Gunneridae</taxon>
        <taxon>Pentapetalae</taxon>
        <taxon>rosids</taxon>
        <taxon>fabids</taxon>
        <taxon>Fabales</taxon>
        <taxon>Fabaceae</taxon>
        <taxon>Papilionoideae</taxon>
        <taxon>50 kb inversion clade</taxon>
        <taxon>NPAAA clade</taxon>
        <taxon>Hologalegina</taxon>
        <taxon>IRL clade</taxon>
        <taxon>Trifolieae</taxon>
        <taxon>Medicago</taxon>
    </lineage>
</organism>
<accession>A0A396HB69</accession>
<name>A0A396HB69_MEDTR</name>
<sequence>MIFIKNGDLKVAIVEAIGNLWAPKASYEINPSIYLLMKACLLLSLNYVNKWGMLL</sequence>
<dbReference type="AlphaFoldDB" id="A0A396HB69"/>
<reference evidence="1" key="1">
    <citation type="journal article" date="2018" name="Nat. Plants">
        <title>Whole-genome landscape of Medicago truncatula symbiotic genes.</title>
        <authorList>
            <person name="Pecrix Y."/>
            <person name="Gamas P."/>
            <person name="Carrere S."/>
        </authorList>
    </citation>
    <scope>NUCLEOTIDE SEQUENCE</scope>
    <source>
        <tissue evidence="1">Leaves</tissue>
    </source>
</reference>
<dbReference type="Gramene" id="rna43828">
    <property type="protein sequence ID" value="RHN49044.1"/>
    <property type="gene ID" value="gene43828"/>
</dbReference>
<protein>
    <submittedName>
        <fullName evidence="1">Uncharacterized protein</fullName>
    </submittedName>
</protein>
<dbReference type="Proteomes" id="UP000265566">
    <property type="component" value="Chromosome 7"/>
</dbReference>
<dbReference type="EMBL" id="PSQE01000007">
    <property type="protein sequence ID" value="RHN49044.1"/>
    <property type="molecule type" value="Genomic_DNA"/>
</dbReference>
<evidence type="ECO:0000313" key="1">
    <source>
        <dbReference type="EMBL" id="RHN49044.1"/>
    </source>
</evidence>